<dbReference type="AlphaFoldDB" id="A0A285EHQ8"/>
<name>A0A285EHQ8_9ACTN</name>
<dbReference type="OrthoDB" id="4006962at2"/>
<dbReference type="InterPro" id="IPR000073">
    <property type="entry name" value="AB_hydrolase_1"/>
</dbReference>
<dbReference type="Pfam" id="PF08386">
    <property type="entry name" value="Abhydrolase_4"/>
    <property type="match status" value="1"/>
</dbReference>
<dbReference type="PANTHER" id="PTHR43248">
    <property type="entry name" value="2-SUCCINYL-6-HYDROXY-2,4-CYCLOHEXADIENE-1-CARBOXYLATE SYNTHASE"/>
    <property type="match status" value="1"/>
</dbReference>
<accession>A0A285EHQ8</accession>
<evidence type="ECO:0000256" key="4">
    <source>
        <dbReference type="SAM" id="SignalP"/>
    </source>
</evidence>
<evidence type="ECO:0000256" key="2">
    <source>
        <dbReference type="ARBA" id="ARBA00022729"/>
    </source>
</evidence>
<evidence type="ECO:0000256" key="1">
    <source>
        <dbReference type="ARBA" id="ARBA00010088"/>
    </source>
</evidence>
<comment type="similarity">
    <text evidence="1">Belongs to the peptidase S33 family.</text>
</comment>
<gene>
    <name evidence="7" type="ORF">SAMN06893097_11154</name>
</gene>
<dbReference type="Gene3D" id="3.40.50.1820">
    <property type="entry name" value="alpha/beta hydrolase"/>
    <property type="match status" value="1"/>
</dbReference>
<keyword evidence="2 4" id="KW-0732">Signal</keyword>
<dbReference type="RefSeq" id="WP_143426724.1">
    <property type="nucleotide sequence ID" value="NZ_JACHXB010000002.1"/>
</dbReference>
<feature type="domain" description="Peptidase S33 tripeptidyl aminopeptidase-like C-terminal" evidence="6">
    <location>
        <begin position="415"/>
        <end position="503"/>
    </location>
</feature>
<feature type="chain" id="PRO_5012063435" evidence="4">
    <location>
        <begin position="27"/>
        <end position="540"/>
    </location>
</feature>
<dbReference type="EMBL" id="OBDO01000011">
    <property type="protein sequence ID" value="SNX98540.1"/>
    <property type="molecule type" value="Genomic_DNA"/>
</dbReference>
<dbReference type="GO" id="GO:0016787">
    <property type="term" value="F:hydrolase activity"/>
    <property type="evidence" value="ECO:0007669"/>
    <property type="project" value="UniProtKB-KW"/>
</dbReference>
<dbReference type="Pfam" id="PF00561">
    <property type="entry name" value="Abhydrolase_1"/>
    <property type="match status" value="1"/>
</dbReference>
<reference evidence="7 8" key="1">
    <citation type="submission" date="2017-09" db="EMBL/GenBank/DDBJ databases">
        <authorList>
            <person name="Ehlers B."/>
            <person name="Leendertz F.H."/>
        </authorList>
    </citation>
    <scope>NUCLEOTIDE SEQUENCE [LARGE SCALE GENOMIC DNA]</scope>
    <source>
        <strain evidence="7 8">DSM 46844</strain>
    </source>
</reference>
<dbReference type="InterPro" id="IPR029058">
    <property type="entry name" value="AB_hydrolase_fold"/>
</dbReference>
<keyword evidence="8" id="KW-1185">Reference proteome</keyword>
<dbReference type="PANTHER" id="PTHR43248:SF29">
    <property type="entry name" value="TRIPEPTIDYL AMINOPEPTIDASE"/>
    <property type="match status" value="1"/>
</dbReference>
<evidence type="ECO:0000256" key="3">
    <source>
        <dbReference type="ARBA" id="ARBA00022801"/>
    </source>
</evidence>
<proteinExistence type="inferred from homology"/>
<evidence type="ECO:0000259" key="5">
    <source>
        <dbReference type="Pfam" id="PF00561"/>
    </source>
</evidence>
<dbReference type="Proteomes" id="UP000219514">
    <property type="component" value="Unassembled WGS sequence"/>
</dbReference>
<dbReference type="InterPro" id="IPR013595">
    <property type="entry name" value="Pept_S33_TAP-like_C"/>
</dbReference>
<feature type="domain" description="AB hydrolase-1" evidence="5">
    <location>
        <begin position="118"/>
        <end position="276"/>
    </location>
</feature>
<dbReference type="SUPFAM" id="SSF53474">
    <property type="entry name" value="alpha/beta-Hydrolases"/>
    <property type="match status" value="1"/>
</dbReference>
<evidence type="ECO:0000259" key="6">
    <source>
        <dbReference type="Pfam" id="PF08386"/>
    </source>
</evidence>
<feature type="signal peptide" evidence="4">
    <location>
        <begin position="1"/>
        <end position="26"/>
    </location>
</feature>
<evidence type="ECO:0000313" key="7">
    <source>
        <dbReference type="EMBL" id="SNX98540.1"/>
    </source>
</evidence>
<sequence>MTPRRTTVVGGLVALLLGAAPAVANAQPEAPPEATPVPVPTLVWAPCGTTPEGTAAGVECARAPLPLDHDDPGGEQVGVFVARVPATDQANRIGSLFVNFGGPGGPAAEYFQALGAGLFGLLNQRFDIVGFDPRGVGQSTPAVDCDAPPEPFPTAESPWELDVDALVAVSQRYVDACRENNGAVLEHVSTANVARDMDLLRAALGEEQLSYLGFSYGTFLGATYASLFPDRYRALVLDGAVDPELYATDPVPFRSVQLAGFEDALDRFLDACAADQAACSGFGGSDPQAAFDALLATAVASPLPAPGFPEDPTPVTADEIRAVTFGLLYAKQVWGLLAMALAAAEDGDGSLVRALSALLFPPDDPTSDAFSAIQAVDMRWPADLDPYLRASAEQWAEYPHFWSIVGAHGVVYQALWPADDADAFAGPFTTDASAPPVLVIGTTHDPATPYSGASALAGQLGNARLLTMDGDGHTAYGGNSSCVDSATDSYLVSGVLPAEGTVCPQEVPFTAPSPAPVSVVTATTLPLSVTTATGVLAGGR</sequence>
<organism evidence="7 8">
    <name type="scientific">Geodermatophilus sabuli</name>
    <dbReference type="NCBI Taxonomy" id="1564158"/>
    <lineage>
        <taxon>Bacteria</taxon>
        <taxon>Bacillati</taxon>
        <taxon>Actinomycetota</taxon>
        <taxon>Actinomycetes</taxon>
        <taxon>Geodermatophilales</taxon>
        <taxon>Geodermatophilaceae</taxon>
        <taxon>Geodermatophilus</taxon>
    </lineage>
</organism>
<keyword evidence="3" id="KW-0378">Hydrolase</keyword>
<evidence type="ECO:0000313" key="8">
    <source>
        <dbReference type="Proteomes" id="UP000219514"/>
    </source>
</evidence>
<dbReference type="InterPro" id="IPR051601">
    <property type="entry name" value="Serine_prot/Carboxylest_S33"/>
</dbReference>
<protein>
    <submittedName>
        <fullName evidence="7">TAP-like protein</fullName>
    </submittedName>
</protein>